<sequence length="968" mass="110706">MRQAWWILYTILLSRPVLYTAGFVGLMVFVYMLLKFLLLAAPALVANKMVYAIAQRLTSFEHSTSQWLSGGKSERLELPVLNFDRHITKDESEVLPKALEQTYWALRKAFPVESYHLQASFEQSRIAVEALRELNAAYVEEIEARSTRDYHQLKVLVGELDDMIDNSSDDPSWWSLRSASWYRMQEATRYQQRLLDIVNAGYEGLDRERATIDRVIEISMGRRTRPGEGGVSQVKTALRSIPQTSWLIKDILAIADMINRSEQRAWGSWMDISVAIYDFRQEHSRARERLKQLSKDAAQADATLRQIRQIAFQLTRQYHLLSATSNMARSCDHDMVSSLVDLSISDDDWDSRSSSRTKRRGKTTDRTHIRGVSVLDIMKNSSIRIPWEARDRIIFVSHLAKYQLNLDTCTTIHLEELLGRLGLRKYTGDLSYLKVLLKKLESALGWQLRRLHEAGHLQATFRKPCTARWRPYTLSWGEDDWNGDESAPDIDDGTNSTESVGIDVRDVVASGALNSQTCNSAQFVPGRQIVFTQAQSEDEDVDMEDVVDLPTQQQQNQGQYYQQDPHNGFHQQNVYPQEVFYPQQQYQGQFTLGQQQPQPHQARQNQSPPQQQQQYQVEFTHGQQQHMPPQQKQQEYLQQQQQQAQARVDQQQAKQQQIEKQQQTRGQQLDKQQRDLRNREQQLHQRELAAQQQLQNQALAHKQTIEAELNAQLDIQLAEQKQQYETKLQQQQEQFNQSKQQTESRKTQQQTRPHQAQGQGYQLMQQQAQPQEIQHQAQMHLYQPLPVSEPHQAAPTPIPQQQHSQHVTGVNIPSWVQEVTSAPQAWSDVDPNDSASSGAPKTNLSRSVRDSQAHGSSSLSEQFMTQHGSPPASTAQRQTNVARQPTMPPPTSHPVMKTPPASLKAQLNHKEWVQGVTTLAWAIRAMRCSPEATDTVAKLRTELGNLILQAPSCSTFAILMNTACAATK</sequence>
<proteinExistence type="predicted"/>
<feature type="compositionally biased region" description="Low complexity" evidence="2">
    <location>
        <begin position="552"/>
        <end position="563"/>
    </location>
</feature>
<feature type="compositionally biased region" description="Low complexity" evidence="2">
    <location>
        <begin position="623"/>
        <end position="667"/>
    </location>
</feature>
<feature type="region of interest" description="Disordered" evidence="2">
    <location>
        <begin position="551"/>
        <end position="570"/>
    </location>
</feature>
<feature type="compositionally biased region" description="Polar residues" evidence="2">
    <location>
        <begin position="833"/>
        <end position="846"/>
    </location>
</feature>
<feature type="compositionally biased region" description="Polar residues" evidence="2">
    <location>
        <begin position="853"/>
        <end position="883"/>
    </location>
</feature>
<evidence type="ECO:0000256" key="3">
    <source>
        <dbReference type="SAM" id="Phobius"/>
    </source>
</evidence>
<reference evidence="4 5" key="1">
    <citation type="submission" date="2020-01" db="EMBL/GenBank/DDBJ databases">
        <title>Identification and distribution of gene clusters putatively required for synthesis of sphingolipid metabolism inhibitors in phylogenetically diverse species of the filamentous fungus Fusarium.</title>
        <authorList>
            <person name="Kim H.-S."/>
            <person name="Busman M."/>
            <person name="Brown D.W."/>
            <person name="Divon H."/>
            <person name="Uhlig S."/>
            <person name="Proctor R.H."/>
        </authorList>
    </citation>
    <scope>NUCLEOTIDE SEQUENCE [LARGE SCALE GENOMIC DNA]</scope>
    <source>
        <strain evidence="4 5">NRRL 20459</strain>
    </source>
</reference>
<dbReference type="OrthoDB" id="5106994at2759"/>
<dbReference type="Proteomes" id="UP000554235">
    <property type="component" value="Unassembled WGS sequence"/>
</dbReference>
<keyword evidence="5" id="KW-1185">Reference proteome</keyword>
<feature type="region of interest" description="Disordered" evidence="2">
    <location>
        <begin position="821"/>
        <end position="899"/>
    </location>
</feature>
<keyword evidence="1" id="KW-0175">Coiled coil</keyword>
<keyword evidence="3" id="KW-0472">Membrane</keyword>
<evidence type="ECO:0000313" key="5">
    <source>
        <dbReference type="Proteomes" id="UP000554235"/>
    </source>
</evidence>
<feature type="region of interest" description="Disordered" evidence="2">
    <location>
        <begin position="787"/>
        <end position="806"/>
    </location>
</feature>
<evidence type="ECO:0000313" key="4">
    <source>
        <dbReference type="EMBL" id="KAF4462970.1"/>
    </source>
</evidence>
<comment type="caution">
    <text evidence="4">The sequence shown here is derived from an EMBL/GenBank/DDBJ whole genome shotgun (WGS) entry which is preliminary data.</text>
</comment>
<gene>
    <name evidence="4" type="ORF">FALBO_10215</name>
</gene>
<keyword evidence="3" id="KW-1133">Transmembrane helix</keyword>
<organism evidence="4 5">
    <name type="scientific">Fusarium albosuccineum</name>
    <dbReference type="NCBI Taxonomy" id="1237068"/>
    <lineage>
        <taxon>Eukaryota</taxon>
        <taxon>Fungi</taxon>
        <taxon>Dikarya</taxon>
        <taxon>Ascomycota</taxon>
        <taxon>Pezizomycotina</taxon>
        <taxon>Sordariomycetes</taxon>
        <taxon>Hypocreomycetidae</taxon>
        <taxon>Hypocreales</taxon>
        <taxon>Nectriaceae</taxon>
        <taxon>Fusarium</taxon>
        <taxon>Fusarium decemcellulare species complex</taxon>
    </lineage>
</organism>
<evidence type="ECO:0000256" key="1">
    <source>
        <dbReference type="SAM" id="Coils"/>
    </source>
</evidence>
<feature type="compositionally biased region" description="Low complexity" evidence="2">
    <location>
        <begin position="591"/>
        <end position="616"/>
    </location>
</feature>
<feature type="coiled-coil region" evidence="1">
    <location>
        <begin position="276"/>
        <end position="310"/>
    </location>
</feature>
<feature type="region of interest" description="Disordered" evidence="2">
    <location>
        <begin position="728"/>
        <end position="775"/>
    </location>
</feature>
<dbReference type="EMBL" id="JAADYS010001447">
    <property type="protein sequence ID" value="KAF4462970.1"/>
    <property type="molecule type" value="Genomic_DNA"/>
</dbReference>
<feature type="compositionally biased region" description="Low complexity" evidence="2">
    <location>
        <begin position="728"/>
        <end position="741"/>
    </location>
</feature>
<protein>
    <submittedName>
        <fullName evidence="4">Uncharacterized protein</fullName>
    </submittedName>
</protein>
<feature type="compositionally biased region" description="Low complexity" evidence="2">
    <location>
        <begin position="755"/>
        <end position="775"/>
    </location>
</feature>
<dbReference type="AlphaFoldDB" id="A0A8H4L4K8"/>
<feature type="compositionally biased region" description="Basic and acidic residues" evidence="2">
    <location>
        <begin position="671"/>
        <end position="684"/>
    </location>
</feature>
<accession>A0A8H4L4K8</accession>
<feature type="transmembrane region" description="Helical" evidence="3">
    <location>
        <begin position="6"/>
        <end position="29"/>
    </location>
</feature>
<name>A0A8H4L4K8_9HYPO</name>
<feature type="region of interest" description="Disordered" evidence="2">
    <location>
        <begin position="591"/>
        <end position="684"/>
    </location>
</feature>
<evidence type="ECO:0000256" key="2">
    <source>
        <dbReference type="SAM" id="MobiDB-lite"/>
    </source>
</evidence>
<keyword evidence="3" id="KW-0812">Transmembrane</keyword>